<evidence type="ECO:0000313" key="3">
    <source>
        <dbReference type="EMBL" id="UOD29278.1"/>
    </source>
</evidence>
<dbReference type="Proteomes" id="UP000831532">
    <property type="component" value="Chromosome"/>
</dbReference>
<sequence>MVKRFLQLLIVALTLQFTWGVASAYCGHETGKASQHFGHHLHQHQGSASSDENGDDGSPSPNTIGGDPDCASCSHSPASVLPFASTRVIVSIVGHELLPSLTVQPAPYLGAPERPQWIFAA</sequence>
<evidence type="ECO:0000256" key="1">
    <source>
        <dbReference type="SAM" id="MobiDB-lite"/>
    </source>
</evidence>
<feature type="chain" id="PRO_5045267471" description="Cobalt-zinc-cadmium resistance protein" evidence="2">
    <location>
        <begin position="25"/>
        <end position="121"/>
    </location>
</feature>
<evidence type="ECO:0008006" key="5">
    <source>
        <dbReference type="Google" id="ProtNLM"/>
    </source>
</evidence>
<gene>
    <name evidence="3" type="ORF">INH39_28345</name>
</gene>
<evidence type="ECO:0000256" key="2">
    <source>
        <dbReference type="SAM" id="SignalP"/>
    </source>
</evidence>
<organism evidence="3 4">
    <name type="scientific">Massilia violaceinigra</name>
    <dbReference type="NCBI Taxonomy" id="2045208"/>
    <lineage>
        <taxon>Bacteria</taxon>
        <taxon>Pseudomonadati</taxon>
        <taxon>Pseudomonadota</taxon>
        <taxon>Betaproteobacteria</taxon>
        <taxon>Burkholderiales</taxon>
        <taxon>Oxalobacteraceae</taxon>
        <taxon>Telluria group</taxon>
        <taxon>Massilia</taxon>
    </lineage>
</organism>
<accession>A0ABY4A3P6</accession>
<feature type="region of interest" description="Disordered" evidence="1">
    <location>
        <begin position="36"/>
        <end position="71"/>
    </location>
</feature>
<name>A0ABY4A3P6_9BURK</name>
<dbReference type="Pfam" id="PF11162">
    <property type="entry name" value="DUF2946"/>
    <property type="match status" value="1"/>
</dbReference>
<evidence type="ECO:0000313" key="4">
    <source>
        <dbReference type="Proteomes" id="UP000831532"/>
    </source>
</evidence>
<keyword evidence="4" id="KW-1185">Reference proteome</keyword>
<dbReference type="InterPro" id="IPR021333">
    <property type="entry name" value="DUF2946"/>
</dbReference>
<dbReference type="RefSeq" id="WP_243490507.1">
    <property type="nucleotide sequence ID" value="NZ_CP063361.1"/>
</dbReference>
<proteinExistence type="predicted"/>
<feature type="signal peptide" evidence="2">
    <location>
        <begin position="1"/>
        <end position="24"/>
    </location>
</feature>
<reference evidence="3 4" key="1">
    <citation type="submission" date="2020-10" db="EMBL/GenBank/DDBJ databases">
        <title>Genome analysis of Massilia species.</title>
        <authorList>
            <person name="Jung D.-H."/>
        </authorList>
    </citation>
    <scope>NUCLEOTIDE SEQUENCE [LARGE SCALE GENOMIC DNA]</scope>
    <source>
        <strain evidence="4">sipir</strain>
    </source>
</reference>
<keyword evidence="2" id="KW-0732">Signal</keyword>
<protein>
    <recommendedName>
        <fullName evidence="5">Cobalt-zinc-cadmium resistance protein</fullName>
    </recommendedName>
</protein>
<dbReference type="EMBL" id="CP063361">
    <property type="protein sequence ID" value="UOD29278.1"/>
    <property type="molecule type" value="Genomic_DNA"/>
</dbReference>